<keyword evidence="5 8" id="KW-1133">Transmembrane helix</keyword>
<sequence>MFGFDIEFRRHRWALIYCSISAIGALVFGYDNTYYSGILGMQEFKNDYGDHYEDGAKALATSFTSLTTSSIYIGDMLGALIAGPLNDRFGRKTVLWIASAFVLAGGVTQVADTNIEGVIVLGRILIGLGVGNFTVTSHSKIAPMEIRSPALYMYQFLQSCSQLVASGLTQGTNSIHSSLSYKLPMGGLVILPLFMLFLLPFIPESPTWYVFHNRLEDARRSLLKINRNNRTYDPTADLAFLTQARRYEEAQGEESSWLSLLLDPIERKKLIWASGGMYAQQICGIIFFYNYGVVFAEALGVSQPFTITLITMILQIFAVAASILTGNRLRRRTNLLASTSLILVAFIIIGGLGTQSTLTTASKYIIVVFSYVVICAYNFGLGPLTYAVSREISVGVNQNKIMSVSIVALYFFLWVISFTAPYLYYDAGLGPMVGFVYAGTTLTSLIWVWFCVGETQGRTRLEVAMFFTERVPARRWRTHVFAGSGGDEKDDVRAEHVEDKA</sequence>
<feature type="transmembrane region" description="Helical" evidence="8">
    <location>
        <begin position="364"/>
        <end position="389"/>
    </location>
</feature>
<dbReference type="InterPro" id="IPR036259">
    <property type="entry name" value="MFS_trans_sf"/>
</dbReference>
<accession>A0A3F3PNW5</accession>
<dbReference type="Gene3D" id="1.20.1250.20">
    <property type="entry name" value="MFS general substrate transporter like domains"/>
    <property type="match status" value="1"/>
</dbReference>
<organism evidence="10 11">
    <name type="scientific">Aspergillus welwitschiae</name>
    <dbReference type="NCBI Taxonomy" id="1341132"/>
    <lineage>
        <taxon>Eukaryota</taxon>
        <taxon>Fungi</taxon>
        <taxon>Dikarya</taxon>
        <taxon>Ascomycota</taxon>
        <taxon>Pezizomycotina</taxon>
        <taxon>Eurotiomycetes</taxon>
        <taxon>Eurotiomycetidae</taxon>
        <taxon>Eurotiales</taxon>
        <taxon>Aspergillaceae</taxon>
        <taxon>Aspergillus</taxon>
        <taxon>Aspergillus subgen. Circumdati</taxon>
    </lineage>
</organism>
<dbReference type="PRINTS" id="PR00171">
    <property type="entry name" value="SUGRTRNSPORT"/>
</dbReference>
<dbReference type="SUPFAM" id="SSF103473">
    <property type="entry name" value="MFS general substrate transporter"/>
    <property type="match status" value="1"/>
</dbReference>
<keyword evidence="6 8" id="KW-0472">Membrane</keyword>
<evidence type="ECO:0000256" key="5">
    <source>
        <dbReference type="ARBA" id="ARBA00022989"/>
    </source>
</evidence>
<dbReference type="FunFam" id="1.20.1250.20:FF:000078">
    <property type="entry name" value="MFS maltose transporter, putative"/>
    <property type="match status" value="1"/>
</dbReference>
<feature type="domain" description="Major facilitator superfamily (MFS) profile" evidence="9">
    <location>
        <begin position="17"/>
        <end position="456"/>
    </location>
</feature>
<dbReference type="InterPro" id="IPR050360">
    <property type="entry name" value="MFS_Sugar_Transporters"/>
</dbReference>
<feature type="transmembrane region" description="Helical" evidence="8">
    <location>
        <begin position="401"/>
        <end position="425"/>
    </location>
</feature>
<dbReference type="GeneID" id="38142758"/>
<proteinExistence type="inferred from homology"/>
<keyword evidence="11" id="KW-1185">Reference proteome</keyword>
<comment type="subcellular location">
    <subcellularLocation>
        <location evidence="1">Membrane</location>
        <topology evidence="1">Multi-pass membrane protein</topology>
    </subcellularLocation>
</comment>
<evidence type="ECO:0000259" key="9">
    <source>
        <dbReference type="PROSITE" id="PS50850"/>
    </source>
</evidence>
<dbReference type="GO" id="GO:0016020">
    <property type="term" value="C:membrane"/>
    <property type="evidence" value="ECO:0007669"/>
    <property type="project" value="UniProtKB-SubCell"/>
</dbReference>
<gene>
    <name evidence="10" type="ORF">BDQ94DRAFT_183396</name>
</gene>
<dbReference type="AlphaFoldDB" id="A0A3F3PNW5"/>
<dbReference type="PROSITE" id="PS50850">
    <property type="entry name" value="MFS"/>
    <property type="match status" value="1"/>
</dbReference>
<keyword evidence="3 7" id="KW-0813">Transport</keyword>
<feature type="transmembrane region" description="Helical" evidence="8">
    <location>
        <begin position="12"/>
        <end position="30"/>
    </location>
</feature>
<dbReference type="InterPro" id="IPR003663">
    <property type="entry name" value="Sugar/inositol_transpt"/>
</dbReference>
<evidence type="ECO:0000256" key="7">
    <source>
        <dbReference type="RuleBase" id="RU003346"/>
    </source>
</evidence>
<dbReference type="PANTHER" id="PTHR48022">
    <property type="entry name" value="PLASTIDIC GLUCOSE TRANSPORTER 4"/>
    <property type="match status" value="1"/>
</dbReference>
<evidence type="ECO:0000256" key="4">
    <source>
        <dbReference type="ARBA" id="ARBA00022692"/>
    </source>
</evidence>
<feature type="transmembrane region" description="Helical" evidence="8">
    <location>
        <begin position="189"/>
        <end position="211"/>
    </location>
</feature>
<evidence type="ECO:0000256" key="6">
    <source>
        <dbReference type="ARBA" id="ARBA00023136"/>
    </source>
</evidence>
<feature type="transmembrane region" description="Helical" evidence="8">
    <location>
        <begin position="431"/>
        <end position="452"/>
    </location>
</feature>
<evidence type="ECO:0000256" key="3">
    <source>
        <dbReference type="ARBA" id="ARBA00022448"/>
    </source>
</evidence>
<feature type="transmembrane region" description="Helical" evidence="8">
    <location>
        <begin position="94"/>
        <end position="111"/>
    </location>
</feature>
<dbReference type="GO" id="GO:0005351">
    <property type="term" value="F:carbohydrate:proton symporter activity"/>
    <property type="evidence" value="ECO:0007669"/>
    <property type="project" value="TreeGrafter"/>
</dbReference>
<feature type="transmembrane region" description="Helical" evidence="8">
    <location>
        <begin position="304"/>
        <end position="323"/>
    </location>
</feature>
<protein>
    <submittedName>
        <fullName evidence="10">General substrate transporter</fullName>
    </submittedName>
</protein>
<evidence type="ECO:0000256" key="2">
    <source>
        <dbReference type="ARBA" id="ARBA00010992"/>
    </source>
</evidence>
<feature type="transmembrane region" description="Helical" evidence="8">
    <location>
        <begin position="335"/>
        <end position="352"/>
    </location>
</feature>
<name>A0A3F3PNW5_9EURO</name>
<dbReference type="InterPro" id="IPR005828">
    <property type="entry name" value="MFS_sugar_transport-like"/>
</dbReference>
<dbReference type="InterPro" id="IPR020846">
    <property type="entry name" value="MFS_dom"/>
</dbReference>
<feature type="transmembrane region" description="Helical" evidence="8">
    <location>
        <begin position="58"/>
        <end position="82"/>
    </location>
</feature>
<dbReference type="Pfam" id="PF00083">
    <property type="entry name" value="Sugar_tr"/>
    <property type="match status" value="1"/>
</dbReference>
<dbReference type="RefSeq" id="XP_026621550.1">
    <property type="nucleotide sequence ID" value="XM_026774402.1"/>
</dbReference>
<comment type="similarity">
    <text evidence="2 7">Belongs to the major facilitator superfamily. Sugar transporter (TC 2.A.1.1) family.</text>
</comment>
<feature type="transmembrane region" description="Helical" evidence="8">
    <location>
        <begin position="270"/>
        <end position="292"/>
    </location>
</feature>
<dbReference type="PANTHER" id="PTHR48022:SF77">
    <property type="entry name" value="MAJOR FACILITATOR SUPERFAMILY (MFS) PROFILE DOMAIN-CONTAINING PROTEIN"/>
    <property type="match status" value="1"/>
</dbReference>
<evidence type="ECO:0000256" key="1">
    <source>
        <dbReference type="ARBA" id="ARBA00004141"/>
    </source>
</evidence>
<keyword evidence="4 8" id="KW-0812">Transmembrane</keyword>
<evidence type="ECO:0000256" key="8">
    <source>
        <dbReference type="SAM" id="Phobius"/>
    </source>
</evidence>
<reference evidence="10 11" key="1">
    <citation type="submission" date="2018-07" db="EMBL/GenBank/DDBJ databases">
        <title>The genomes of Aspergillus section Nigri reveals drivers in fungal speciation.</title>
        <authorList>
            <consortium name="DOE Joint Genome Institute"/>
            <person name="Vesth T.C."/>
            <person name="Nybo J."/>
            <person name="Theobald S."/>
            <person name="Brandl J."/>
            <person name="Frisvad J.C."/>
            <person name="Nielsen K.F."/>
            <person name="Lyhne E.K."/>
            <person name="Kogle M.E."/>
            <person name="Kuo A."/>
            <person name="Riley R."/>
            <person name="Clum A."/>
            <person name="Nolan M."/>
            <person name="Lipzen A."/>
            <person name="Salamov A."/>
            <person name="Henrissat B."/>
            <person name="Wiebenga A."/>
            <person name="De vries R.P."/>
            <person name="Grigoriev I.V."/>
            <person name="Mortensen U.H."/>
            <person name="Andersen M.R."/>
            <person name="Baker S.E."/>
        </authorList>
    </citation>
    <scope>NUCLEOTIDE SEQUENCE [LARGE SCALE GENOMIC DNA]</scope>
    <source>
        <strain evidence="10 11">CBS 139.54b</strain>
    </source>
</reference>
<dbReference type="NCBIfam" id="TIGR00879">
    <property type="entry name" value="SP"/>
    <property type="match status" value="1"/>
</dbReference>
<evidence type="ECO:0000313" key="11">
    <source>
        <dbReference type="Proteomes" id="UP000253729"/>
    </source>
</evidence>
<dbReference type="EMBL" id="KZ852075">
    <property type="protein sequence ID" value="RDH28528.1"/>
    <property type="molecule type" value="Genomic_DNA"/>
</dbReference>
<dbReference type="STRING" id="1341132.A0A3F3PNW5"/>
<evidence type="ECO:0000313" key="10">
    <source>
        <dbReference type="EMBL" id="RDH28528.1"/>
    </source>
</evidence>
<dbReference type="Proteomes" id="UP000253729">
    <property type="component" value="Unassembled WGS sequence"/>
</dbReference>